<dbReference type="VEuPathDB" id="TrichDB:TVAGG3_0782360"/>
<protein>
    <submittedName>
        <fullName evidence="2">Clan MH, family M20, peptidase T-like metallopeptidase</fullName>
    </submittedName>
</protein>
<dbReference type="PRINTS" id="PR00934">
    <property type="entry name" value="XHISDIPTASE"/>
</dbReference>
<dbReference type="GO" id="GO:0043171">
    <property type="term" value="P:peptide catabolic process"/>
    <property type="evidence" value="ECO:0000318"/>
    <property type="project" value="GO_Central"/>
</dbReference>
<proteinExistence type="predicted"/>
<dbReference type="RefSeq" id="XP_001301804.1">
    <property type="nucleotide sequence ID" value="XM_001301803.1"/>
</dbReference>
<dbReference type="EMBL" id="DS114256">
    <property type="protein sequence ID" value="EAX88874.1"/>
    <property type="molecule type" value="Genomic_DNA"/>
</dbReference>
<dbReference type="OrthoDB" id="191370at2759"/>
<evidence type="ECO:0000313" key="2">
    <source>
        <dbReference type="EMBL" id="EAX88874.1"/>
    </source>
</evidence>
<evidence type="ECO:0000313" key="3">
    <source>
        <dbReference type="Proteomes" id="UP000001542"/>
    </source>
</evidence>
<dbReference type="KEGG" id="tva:4746533"/>
<dbReference type="InterPro" id="IPR011650">
    <property type="entry name" value="Peptidase_M20_dimer"/>
</dbReference>
<dbReference type="InParanoid" id="A2G1U6"/>
<dbReference type="GO" id="GO:0006508">
    <property type="term" value="P:proteolysis"/>
    <property type="evidence" value="ECO:0007669"/>
    <property type="project" value="InterPro"/>
</dbReference>
<gene>
    <name evidence="2" type="ORF">TVAG_385820</name>
</gene>
<dbReference type="SMR" id="A2G1U6"/>
<dbReference type="InterPro" id="IPR001160">
    <property type="entry name" value="Peptidase_M20C"/>
</dbReference>
<dbReference type="SUPFAM" id="SSF53187">
    <property type="entry name" value="Zn-dependent exopeptidases"/>
    <property type="match status" value="1"/>
</dbReference>
<dbReference type="VEuPathDB" id="TrichDB:TVAG_385820"/>
<feature type="domain" description="Peptidase M20 dimerisation" evidence="1">
    <location>
        <begin position="235"/>
        <end position="305"/>
    </location>
</feature>
<keyword evidence="3" id="KW-1185">Reference proteome</keyword>
<dbReference type="Pfam" id="PF07687">
    <property type="entry name" value="M20_dimer"/>
    <property type="match status" value="1"/>
</dbReference>
<dbReference type="GO" id="GO:0005829">
    <property type="term" value="C:cytosol"/>
    <property type="evidence" value="ECO:0000318"/>
    <property type="project" value="GO_Central"/>
</dbReference>
<dbReference type="PANTHER" id="PTHR43501">
    <property type="entry name" value="CYTOSOL NON-SPECIFIC DIPEPTIDASE"/>
    <property type="match status" value="1"/>
</dbReference>
<evidence type="ECO:0000259" key="1">
    <source>
        <dbReference type="Pfam" id="PF07687"/>
    </source>
</evidence>
<dbReference type="PANTHER" id="PTHR43501:SF1">
    <property type="entry name" value="CYTOSOL NON-SPECIFIC DIPEPTIDASE"/>
    <property type="match status" value="1"/>
</dbReference>
<dbReference type="GO" id="GO:0070573">
    <property type="term" value="F:metallodipeptidase activity"/>
    <property type="evidence" value="ECO:0000318"/>
    <property type="project" value="GO_Central"/>
</dbReference>
<dbReference type="eggNOG" id="ENOG502QRV8">
    <property type="taxonomic scope" value="Eukaryota"/>
</dbReference>
<reference evidence="2" key="1">
    <citation type="submission" date="2006-10" db="EMBL/GenBank/DDBJ databases">
        <authorList>
            <person name="Amadeo P."/>
            <person name="Zhao Q."/>
            <person name="Wortman J."/>
            <person name="Fraser-Liggett C."/>
            <person name="Carlton J."/>
        </authorList>
    </citation>
    <scope>NUCLEOTIDE SEQUENCE</scope>
    <source>
        <strain evidence="2">G3</strain>
    </source>
</reference>
<reference evidence="2" key="2">
    <citation type="journal article" date="2007" name="Science">
        <title>Draft genome sequence of the sexually transmitted pathogen Trichomonas vaginalis.</title>
        <authorList>
            <person name="Carlton J.M."/>
            <person name="Hirt R.P."/>
            <person name="Silva J.C."/>
            <person name="Delcher A.L."/>
            <person name="Schatz M."/>
            <person name="Zhao Q."/>
            <person name="Wortman J.R."/>
            <person name="Bidwell S.L."/>
            <person name="Alsmark U.C.M."/>
            <person name="Besteiro S."/>
            <person name="Sicheritz-Ponten T."/>
            <person name="Noel C.J."/>
            <person name="Dacks J.B."/>
            <person name="Foster P.G."/>
            <person name="Simillion C."/>
            <person name="Van de Peer Y."/>
            <person name="Miranda-Saavedra D."/>
            <person name="Barton G.J."/>
            <person name="Westrop G.D."/>
            <person name="Mueller S."/>
            <person name="Dessi D."/>
            <person name="Fiori P.L."/>
            <person name="Ren Q."/>
            <person name="Paulsen I."/>
            <person name="Zhang H."/>
            <person name="Bastida-Corcuera F.D."/>
            <person name="Simoes-Barbosa A."/>
            <person name="Brown M.T."/>
            <person name="Hayes R.D."/>
            <person name="Mukherjee M."/>
            <person name="Okumura C.Y."/>
            <person name="Schneider R."/>
            <person name="Smith A.J."/>
            <person name="Vanacova S."/>
            <person name="Villalvazo M."/>
            <person name="Haas B.J."/>
            <person name="Pertea M."/>
            <person name="Feldblyum T.V."/>
            <person name="Utterback T.R."/>
            <person name="Shu C.L."/>
            <person name="Osoegawa K."/>
            <person name="de Jong P.J."/>
            <person name="Hrdy I."/>
            <person name="Horvathova L."/>
            <person name="Zubacova Z."/>
            <person name="Dolezal P."/>
            <person name="Malik S.B."/>
            <person name="Logsdon J.M. Jr."/>
            <person name="Henze K."/>
            <person name="Gupta A."/>
            <person name="Wang C.C."/>
            <person name="Dunne R.L."/>
            <person name="Upcroft J.A."/>
            <person name="Upcroft P."/>
            <person name="White O."/>
            <person name="Salzberg S.L."/>
            <person name="Tang P."/>
            <person name="Chiu C.-H."/>
            <person name="Lee Y.-S."/>
            <person name="Embley T.M."/>
            <person name="Coombs G.H."/>
            <person name="Mottram J.C."/>
            <person name="Tachezy J."/>
            <person name="Fraser-Liggett C.M."/>
            <person name="Johnson P.J."/>
        </authorList>
    </citation>
    <scope>NUCLEOTIDE SEQUENCE [LARGE SCALE GENOMIC DNA]</scope>
    <source>
        <strain evidence="2">G3</strain>
    </source>
</reference>
<dbReference type="Proteomes" id="UP000001542">
    <property type="component" value="Unassembled WGS sequence"/>
</dbReference>
<dbReference type="FunFam" id="3.40.630.10:FF:000199">
    <property type="entry name" value="Clan MH, family M20, peptidase T-like metallopeptidase"/>
    <property type="match status" value="1"/>
</dbReference>
<dbReference type="PIRSF" id="PIRSF016599">
    <property type="entry name" value="Xaa-His_dipept"/>
    <property type="match status" value="1"/>
</dbReference>
<name>A2G1U6_TRIV3</name>
<dbReference type="AlphaFoldDB" id="A2G1U6"/>
<organism evidence="2 3">
    <name type="scientific">Trichomonas vaginalis (strain ATCC PRA-98 / G3)</name>
    <dbReference type="NCBI Taxonomy" id="412133"/>
    <lineage>
        <taxon>Eukaryota</taxon>
        <taxon>Metamonada</taxon>
        <taxon>Parabasalia</taxon>
        <taxon>Trichomonadida</taxon>
        <taxon>Trichomonadidae</taxon>
        <taxon>Trichomonas</taxon>
    </lineage>
</organism>
<accession>A2G1U6</accession>
<sequence length="511" mass="56718">MKSTDILHSKENLEILSKIEPEFQCYYKWFLGLTEVDHPSFGCGEITQVVKSWCDQMGAETEIDEHNNLIARIPANGMPENSPVVSIQTHLDMVWVGEKIDGKIKVELQEKDGKRILVAPHSTLGADDGFGVALCLEVIENAKNFIHGPMELIMTSDEEVGLIGIKKFPPANTTEKTSITPFKFKYLLNCDSLCGDKIYVGSSGGIMYRSETDLHLEELKTSKKGLTIDLSKFSGGHSGATIQRGQGNPIKWVSQILSALEKNDIDYEIVTFNGGHAINAIPTHCKCTVAIEAEKIELATKIANEALNDLIDAFKLVEHDIKCVISTESIDSGKKVINSYESHQLIYLIQAAHHGIVRFHPQFPTTVDTSLNLALASFDSEKSKFHIHLFSRSATQAELDNVDYTVKSLFNMSPLKPVFRTQLAGHPWSPRESKVAKIVQETAKGIIGDMPLGILQVTVEPAEFLFLGYDADMVSICPSLPKAHCIGEWMDIDEANRWRDVILKVLPQLTE</sequence>
<dbReference type="STRING" id="5722.A2G1U6"/>
<dbReference type="Gene3D" id="3.40.630.10">
    <property type="entry name" value="Zn peptidases"/>
    <property type="match status" value="1"/>
</dbReference>